<dbReference type="InterPro" id="IPR019734">
    <property type="entry name" value="TPR_rpt"/>
</dbReference>
<evidence type="ECO:0000256" key="1">
    <source>
        <dbReference type="ARBA" id="ARBA00004141"/>
    </source>
</evidence>
<dbReference type="InterPro" id="IPR007311">
    <property type="entry name" value="ST7"/>
</dbReference>
<dbReference type="PATRIC" id="fig|294699.3.peg.682"/>
<proteinExistence type="predicted"/>
<dbReference type="SUPFAM" id="SSF48452">
    <property type="entry name" value="TPR-like"/>
    <property type="match status" value="1"/>
</dbReference>
<dbReference type="AlphaFoldDB" id="A0A160F183"/>
<evidence type="ECO:0000256" key="3">
    <source>
        <dbReference type="ARBA" id="ARBA00022989"/>
    </source>
</evidence>
<dbReference type="Gene3D" id="3.10.450.50">
    <property type="match status" value="1"/>
</dbReference>
<dbReference type="GO" id="GO:0016020">
    <property type="term" value="C:membrane"/>
    <property type="evidence" value="ECO:0007669"/>
    <property type="project" value="UniProtKB-SubCell"/>
</dbReference>
<dbReference type="Pfam" id="PF04184">
    <property type="entry name" value="ST7"/>
    <property type="match status" value="1"/>
</dbReference>
<dbReference type="PROSITE" id="PS50005">
    <property type="entry name" value="TPR"/>
    <property type="match status" value="1"/>
</dbReference>
<dbReference type="OrthoDB" id="6399948at2"/>
<dbReference type="PROSITE" id="PS50293">
    <property type="entry name" value="TPR_REGION"/>
    <property type="match status" value="1"/>
</dbReference>
<keyword evidence="2" id="KW-0812">Transmembrane</keyword>
<keyword evidence="3" id="KW-1133">Transmembrane helix</keyword>
<name>A0A160F183_9BACL</name>
<dbReference type="Gene3D" id="1.25.40.10">
    <property type="entry name" value="Tetratricopeptide repeat domain"/>
    <property type="match status" value="1"/>
</dbReference>
<dbReference type="InterPro" id="IPR004027">
    <property type="entry name" value="SEC_C_motif"/>
</dbReference>
<evidence type="ECO:0000313" key="6">
    <source>
        <dbReference type="EMBL" id="ANB59879.1"/>
    </source>
</evidence>
<evidence type="ECO:0000256" key="5">
    <source>
        <dbReference type="PROSITE-ProRule" id="PRU00339"/>
    </source>
</evidence>
<feature type="repeat" description="TPR" evidence="5">
    <location>
        <begin position="510"/>
        <end position="543"/>
    </location>
</feature>
<reference evidence="6 7" key="1">
    <citation type="journal article" date="2006" name="Syst. Appl. Microbiol.">
        <title>Anoxybacillus amylolyticus sp. nov., a thermophilic amylase producing bacterium isolated from Mount Rittmann (Antarctica).</title>
        <authorList>
            <person name="Poli A."/>
            <person name="Esposito E."/>
            <person name="Lama L."/>
            <person name="Orlando P."/>
            <person name="Nicolaus G."/>
            <person name="de Appolonia F."/>
            <person name="Gambacorta A."/>
            <person name="Nicolaus B."/>
        </authorList>
    </citation>
    <scope>NUCLEOTIDE SEQUENCE [LARGE SCALE GENOMIC DNA]</scope>
    <source>
        <strain evidence="6 7">DSM 15939</strain>
    </source>
</reference>
<keyword evidence="4" id="KW-0472">Membrane</keyword>
<dbReference type="SUPFAM" id="SSF103642">
    <property type="entry name" value="Sec-C motif"/>
    <property type="match status" value="1"/>
</dbReference>
<dbReference type="Proteomes" id="UP000076865">
    <property type="component" value="Chromosome"/>
</dbReference>
<sequence length="667" mass="78006">MGKVGRNDPCPCGSGKKYKHCCEKKQDVVFLNEVITQEALQLQQELFEYALTHYGDALSDFIFRNIQHLPVVAEEEQETFMLYVTQWAVFCAPILNGRTVMEHYVQTRGSKIKRASTRNLLRSWTKEVPSFARVVECEANLIVVEDIFTGEQKRVTLQESQAVEVGNVVVGLLVSLGSTYTFFLSLLELEKERADFLVERLQRKHKQINQPIREWLATSFPELLHECFMPTLPEDFGIDDLQWAEPIHRQTAYLLKENMERIHERSPLINIALVLWRTYCELVHPTIKKPELYAAALHYLIVATFFPYKVATQKDIAEHYGVSSGSLSAKYREMEEVLADFLQQVYDKLEELDVEDDDWDEEEWEDEPVFFPPQHSRIAMERELRQLERVIEEKDFSSVKEANKYIQKTLQSGKKPIASLSPKDEAQELLYQAFEEMDRKKRLDLAHRALAIYPNSPDAYNILGDESGTLETAANYYKQGMIAGEKDLGKRFFRENKGHFWGIVETRPYMRAKANYAQALWQLGEKEKAVEQYEQLLQLNPNDNQGIRYLLLPAYIELGKYDEAEELMTQYDEATATMDYNRLLVSYLKYGLHEELDDLLEEAIISNPYVIDYLLKKKRLPKEDPLFYSFGDDTEAVMYAKAHIHLWQREKELLDWLRETTRMQWKK</sequence>
<dbReference type="EMBL" id="CP015438">
    <property type="protein sequence ID" value="ANB59879.1"/>
    <property type="molecule type" value="Genomic_DNA"/>
</dbReference>
<keyword evidence="7" id="KW-1185">Reference proteome</keyword>
<protein>
    <submittedName>
        <fullName evidence="6">Tetratricopeptide repeat family protein</fullName>
    </submittedName>
</protein>
<keyword evidence="5" id="KW-0802">TPR repeat</keyword>
<evidence type="ECO:0000313" key="7">
    <source>
        <dbReference type="Proteomes" id="UP000076865"/>
    </source>
</evidence>
<evidence type="ECO:0000256" key="4">
    <source>
        <dbReference type="ARBA" id="ARBA00023136"/>
    </source>
</evidence>
<dbReference type="Pfam" id="PF02810">
    <property type="entry name" value="SEC-C"/>
    <property type="match status" value="1"/>
</dbReference>
<evidence type="ECO:0000256" key="2">
    <source>
        <dbReference type="ARBA" id="ARBA00022692"/>
    </source>
</evidence>
<comment type="subcellular location">
    <subcellularLocation>
        <location evidence="1">Membrane</location>
        <topology evidence="1">Multi-pass membrane protein</topology>
    </subcellularLocation>
</comment>
<organism evidence="6 7">
    <name type="scientific">Anoxybacteroides amylolyticum</name>
    <dbReference type="NCBI Taxonomy" id="294699"/>
    <lineage>
        <taxon>Bacteria</taxon>
        <taxon>Bacillati</taxon>
        <taxon>Bacillota</taxon>
        <taxon>Bacilli</taxon>
        <taxon>Bacillales</taxon>
        <taxon>Anoxybacillaceae</taxon>
        <taxon>Anoxybacteroides</taxon>
    </lineage>
</organism>
<dbReference type="InterPro" id="IPR011990">
    <property type="entry name" value="TPR-like_helical_dom_sf"/>
</dbReference>
<dbReference type="KEGG" id="aamy:GFC30_684"/>
<accession>A0A160F183</accession>
<gene>
    <name evidence="6" type="ORF">GFC30_684</name>
</gene>
<dbReference type="RefSeq" id="WP_158512127.1">
    <property type="nucleotide sequence ID" value="NZ_CP015438.1"/>
</dbReference>